<dbReference type="PANTHER" id="PTHR11614">
    <property type="entry name" value="PHOSPHOLIPASE-RELATED"/>
    <property type="match status" value="1"/>
</dbReference>
<organism evidence="2 3">
    <name type="scientific">Riccia fluitans</name>
    <dbReference type="NCBI Taxonomy" id="41844"/>
    <lineage>
        <taxon>Eukaryota</taxon>
        <taxon>Viridiplantae</taxon>
        <taxon>Streptophyta</taxon>
        <taxon>Embryophyta</taxon>
        <taxon>Marchantiophyta</taxon>
        <taxon>Marchantiopsida</taxon>
        <taxon>Marchantiidae</taxon>
        <taxon>Marchantiales</taxon>
        <taxon>Ricciaceae</taxon>
        <taxon>Riccia</taxon>
    </lineage>
</organism>
<dbReference type="InterPro" id="IPR022742">
    <property type="entry name" value="Hydrolase_4"/>
</dbReference>
<gene>
    <name evidence="2" type="ORF">R1flu_024859</name>
</gene>
<reference evidence="2 3" key="1">
    <citation type="submission" date="2024-09" db="EMBL/GenBank/DDBJ databases">
        <title>Chromosome-scale assembly of Riccia fluitans.</title>
        <authorList>
            <person name="Paukszto L."/>
            <person name="Sawicki J."/>
            <person name="Karawczyk K."/>
            <person name="Piernik-Szablinska J."/>
            <person name="Szczecinska M."/>
            <person name="Mazdziarz M."/>
        </authorList>
    </citation>
    <scope>NUCLEOTIDE SEQUENCE [LARGE SCALE GENOMIC DNA]</scope>
    <source>
        <strain evidence="2">Rf_01</strain>
        <tissue evidence="2">Aerial parts of the thallus</tissue>
    </source>
</reference>
<dbReference type="InterPro" id="IPR000073">
    <property type="entry name" value="AB_hydrolase_1"/>
</dbReference>
<dbReference type="Gene3D" id="3.40.50.1820">
    <property type="entry name" value="alpha/beta hydrolase"/>
    <property type="match status" value="1"/>
</dbReference>
<dbReference type="Proteomes" id="UP001605036">
    <property type="component" value="Unassembled WGS sequence"/>
</dbReference>
<evidence type="ECO:0000313" key="2">
    <source>
        <dbReference type="EMBL" id="KAL2613167.1"/>
    </source>
</evidence>
<dbReference type="AlphaFoldDB" id="A0ABD1XW93"/>
<sequence>MEVIRMNHPHHHHQQTVCAAASTVLVSGGSRSRRISLLNVLPTTREVTFPVRAIRTLAVAISSLMSFIPIWKLYLPGYWLSKSGLHFGYRLFKQGRSATGAAAATAAAAAVKAYNEVNDPQPEVWTWSSSVDCDGRITRGVVLLLHGLNEHSGRYGYFASKLNARGFGVFGMDWIGHGGSDGLHGYVESLDHVVHDTKLFMKEVTAEYPNVPLFLFGHSTGGAIALKTSVVLNNEPMLNGVILTSPAVRVQPSHPIVAALAPIFSLLLPRYQFKGASRSGATVSRDPKALVAKYSDPLVYTGPVRIRTGTEILRIGSFLTKNMEKITTPFLVMHGSLDQVTDPEGSRELYSRASFNLHFAYCAEVTVYKEKLEKAYMLLVALPKDDL</sequence>
<proteinExistence type="predicted"/>
<evidence type="ECO:0000259" key="1">
    <source>
        <dbReference type="Pfam" id="PF12146"/>
    </source>
</evidence>
<evidence type="ECO:0000313" key="3">
    <source>
        <dbReference type="Proteomes" id="UP001605036"/>
    </source>
</evidence>
<keyword evidence="3" id="KW-1185">Reference proteome</keyword>
<dbReference type="PRINTS" id="PR00111">
    <property type="entry name" value="ABHYDROLASE"/>
</dbReference>
<protein>
    <recommendedName>
        <fullName evidence="1">Serine aminopeptidase S33 domain-containing protein</fullName>
    </recommendedName>
</protein>
<dbReference type="Pfam" id="PF12146">
    <property type="entry name" value="Hydrolase_4"/>
    <property type="match status" value="1"/>
</dbReference>
<name>A0ABD1XW93_9MARC</name>
<feature type="domain" description="Serine aminopeptidase S33" evidence="1">
    <location>
        <begin position="138"/>
        <end position="354"/>
    </location>
</feature>
<accession>A0ABD1XW93</accession>
<dbReference type="EMBL" id="JBHFFA010000007">
    <property type="protein sequence ID" value="KAL2613167.1"/>
    <property type="molecule type" value="Genomic_DNA"/>
</dbReference>
<dbReference type="InterPro" id="IPR051044">
    <property type="entry name" value="MAG_DAG_Lipase"/>
</dbReference>
<comment type="caution">
    <text evidence="2">The sequence shown here is derived from an EMBL/GenBank/DDBJ whole genome shotgun (WGS) entry which is preliminary data.</text>
</comment>
<dbReference type="SUPFAM" id="SSF53474">
    <property type="entry name" value="alpha/beta-Hydrolases"/>
    <property type="match status" value="1"/>
</dbReference>
<dbReference type="InterPro" id="IPR029058">
    <property type="entry name" value="AB_hydrolase_fold"/>
</dbReference>